<protein>
    <submittedName>
        <fullName evidence="2">Uncharacterized protein</fullName>
    </submittedName>
</protein>
<dbReference type="Proteomes" id="UP000289555">
    <property type="component" value="Chromosome"/>
</dbReference>
<evidence type="ECO:0000256" key="1">
    <source>
        <dbReference type="SAM" id="Coils"/>
    </source>
</evidence>
<gene>
    <name evidence="2" type="ORF">HORIV_10060</name>
</gene>
<keyword evidence="1" id="KW-0175">Coiled coil</keyword>
<proteinExistence type="predicted"/>
<feature type="coiled-coil region" evidence="1">
    <location>
        <begin position="5"/>
        <end position="64"/>
    </location>
</feature>
<accession>A0ABN5WPY8</accession>
<evidence type="ECO:0000313" key="3">
    <source>
        <dbReference type="Proteomes" id="UP000289555"/>
    </source>
</evidence>
<organism evidence="2 3">
    <name type="scientific">Vreelandella olivaria</name>
    <dbReference type="NCBI Taxonomy" id="390919"/>
    <lineage>
        <taxon>Bacteria</taxon>
        <taxon>Pseudomonadati</taxon>
        <taxon>Pseudomonadota</taxon>
        <taxon>Gammaproteobacteria</taxon>
        <taxon>Oceanospirillales</taxon>
        <taxon>Halomonadaceae</taxon>
        <taxon>Vreelandella</taxon>
    </lineage>
</organism>
<reference evidence="3" key="1">
    <citation type="journal article" date="2019" name="Microbiol. Resour. Announc.">
        <title>Complete Genome Sequence of Halomonas olivaria, a Moderately Halophilic Bacterium Isolated from Olive Processing Effluents, Obtained by Nanopore Sequencing.</title>
        <authorList>
            <person name="Nagata S."/>
            <person name="Ii K.M."/>
            <person name="Tsukimi T."/>
            <person name="Miura M.C."/>
            <person name="Galipon J."/>
            <person name="Arakawa K."/>
        </authorList>
    </citation>
    <scope>NUCLEOTIDE SEQUENCE [LARGE SCALE GENOMIC DNA]</scope>
    <source>
        <strain evidence="3">TYRC17</strain>
    </source>
</reference>
<evidence type="ECO:0000313" key="2">
    <source>
        <dbReference type="EMBL" id="BBI48585.1"/>
    </source>
</evidence>
<dbReference type="EMBL" id="AP019416">
    <property type="protein sequence ID" value="BBI48585.1"/>
    <property type="molecule type" value="Genomic_DNA"/>
</dbReference>
<sequence>MVSDLQQTQRRLNDLQTQYERYAEADMPALERDINALPQWREQRDQLQKHLNVMQDAVKRARRAWTAACANCLKRWPARPARLRS</sequence>
<keyword evidence="3" id="KW-1185">Reference proteome</keyword>
<name>A0ABN5WPY8_9GAMM</name>